<evidence type="ECO:0000256" key="2">
    <source>
        <dbReference type="ARBA" id="ARBA00022525"/>
    </source>
</evidence>
<evidence type="ECO:0000259" key="4">
    <source>
        <dbReference type="Pfam" id="PF24517"/>
    </source>
</evidence>
<comment type="caution">
    <text evidence="5">The sequence shown here is derived from an EMBL/GenBank/DDBJ whole genome shotgun (WGS) entry which is preliminary data.</text>
</comment>
<dbReference type="InterPro" id="IPR013320">
    <property type="entry name" value="ConA-like_dom_sf"/>
</dbReference>
<keyword evidence="6" id="KW-1185">Reference proteome</keyword>
<proteinExistence type="predicted"/>
<keyword evidence="2" id="KW-0964">Secreted</keyword>
<dbReference type="SUPFAM" id="SSF49452">
    <property type="entry name" value="Starch-binding domain-like"/>
    <property type="match status" value="1"/>
</dbReference>
<dbReference type="Gene3D" id="2.60.120.200">
    <property type="match status" value="1"/>
</dbReference>
<dbReference type="RefSeq" id="WP_271916914.1">
    <property type="nucleotide sequence ID" value="NZ_JAQNDO010000001.1"/>
</dbReference>
<dbReference type="Pfam" id="PF24517">
    <property type="entry name" value="CBM96"/>
    <property type="match status" value="1"/>
</dbReference>
<dbReference type="InterPro" id="IPR013784">
    <property type="entry name" value="Carb-bd-like_fold"/>
</dbReference>
<dbReference type="SUPFAM" id="SSF49899">
    <property type="entry name" value="Concanavalin A-like lectins/glucanases"/>
    <property type="match status" value="1"/>
</dbReference>
<name>A0ABT5EJT1_9BACT</name>
<dbReference type="InterPro" id="IPR055372">
    <property type="entry name" value="CBM96"/>
</dbReference>
<dbReference type="Pfam" id="PF13385">
    <property type="entry name" value="Laminin_G_3"/>
    <property type="match status" value="1"/>
</dbReference>
<organism evidence="5 6">
    <name type="scientific">Polyangium mundeleinium</name>
    <dbReference type="NCBI Taxonomy" id="2995306"/>
    <lineage>
        <taxon>Bacteria</taxon>
        <taxon>Pseudomonadati</taxon>
        <taxon>Myxococcota</taxon>
        <taxon>Polyangia</taxon>
        <taxon>Polyangiales</taxon>
        <taxon>Polyangiaceae</taxon>
        <taxon>Polyangium</taxon>
    </lineage>
</organism>
<accession>A0ABT5EJT1</accession>
<reference evidence="5 6" key="1">
    <citation type="submission" date="2022-11" db="EMBL/GenBank/DDBJ databases">
        <title>Minimal conservation of predation-associated metabolite biosynthetic gene clusters underscores biosynthetic potential of Myxococcota including descriptions for ten novel species: Archangium lansinium sp. nov., Myxococcus landrumus sp. nov., Nannocystis bai.</title>
        <authorList>
            <person name="Ahearne A."/>
            <person name="Stevens C."/>
            <person name="Dowd S."/>
        </authorList>
    </citation>
    <scope>NUCLEOTIDE SEQUENCE [LARGE SCALE GENOMIC DNA]</scope>
    <source>
        <strain evidence="5 6">RJM3</strain>
    </source>
</reference>
<dbReference type="EMBL" id="JAQNDO010000001">
    <property type="protein sequence ID" value="MDC0741592.1"/>
    <property type="molecule type" value="Genomic_DNA"/>
</dbReference>
<dbReference type="NCBIfam" id="NF033679">
    <property type="entry name" value="DNRLRE_dom"/>
    <property type="match status" value="1"/>
</dbReference>
<dbReference type="Proteomes" id="UP001221411">
    <property type="component" value="Unassembled WGS sequence"/>
</dbReference>
<protein>
    <submittedName>
        <fullName evidence="5">DNRLRE domain-containing protein</fullName>
    </submittedName>
</protein>
<keyword evidence="3" id="KW-0732">Signal</keyword>
<evidence type="ECO:0000313" key="5">
    <source>
        <dbReference type="EMBL" id="MDC0741592.1"/>
    </source>
</evidence>
<dbReference type="Gene3D" id="2.60.40.1120">
    <property type="entry name" value="Carboxypeptidase-like, regulatory domain"/>
    <property type="match status" value="1"/>
</dbReference>
<gene>
    <name evidence="5" type="ORF">POL67_09565</name>
</gene>
<dbReference type="Pfam" id="PF13620">
    <property type="entry name" value="CarboxypepD_reg"/>
    <property type="match status" value="1"/>
</dbReference>
<sequence>MTSVLRRASLVTPLLGLAACSIGPPDEPEGALAAAPGALVSAPGALPTCVVLERGGPGDIADAEINAKQPNKNSGTDNINRTGNTAGMQRHTLLRVDTSPIPPYATVESATLALWQSNDGAAALRLHRANAAWDEAKVTWNNFAGAFDPVVLASASNGGANHTGPIFFDVGAIAQQWISHQSPNHGLLIEQKGEGTTQIRAAEHGSAKFRPRLQVCYTTPDLEPDVPEGTSVFLRVMDVNGAPIPSAAVTPAGTSSPLPTNGVGYLLLDNLAAGRFSARVERPGYAPAAVAVDVPNGVHGGVEVRLHPLPPPIPFDAAVGAALDVGNVHVTIPSNALVDRNGEPVSGTVTATIVPLDPSAGLTTMPGPLEALTGSGDLVSLESFGMAEVTIWQNGLPLQLAPGKKAMLEIVLSPTLASKVTLGDTMPAWWLDLDDGIWREDGAGVFQSSLVEVGKTAWKAEVEHFTWWNADRPWTDKNCFILPVQEDSGVGIPGVPVQAYGVSYAGASTPQVTDGSGYACVDIMLGGTANLYVGNPLSPFTVVPVTGSGPAGDCAGNGAGCTVLATTLIPFTNICLGDVQSTTCAYTGLLGTEGVGACHAGTRTCDWTGTGWMPCAGEVTPTPELCATPIDDDCDGLTNEEGDDCTCTPGETVFCYAGPPGTLGVGVCQSGMRTCAADGLGYGPCVGQVLPAPEDCSTASIDENCDGTPTCACMDGVPGKVACWPFDENTGPTSVDEIGGFNGIWANGPTPVPGVFAGALSFDGINDSVSVPSDPGLNFGAGDFSFSFYIRTVAGGVILDKRVEVSGPVRGFVISSFPDGLIFQLADGGWANYYTGVHVSDDQWHHVVVTVDRDQPDGIKVYRDKVLMSTHNPLSRPGNISNDIPLAFGRRSDAPGWPGYFQGSLDAVKLFNRALTAAEVMVL</sequence>
<feature type="domain" description="Carbohydrate-binding module family 96" evidence="4">
    <location>
        <begin position="61"/>
        <end position="214"/>
    </location>
</feature>
<evidence type="ECO:0000313" key="6">
    <source>
        <dbReference type="Proteomes" id="UP001221411"/>
    </source>
</evidence>
<comment type="subcellular location">
    <subcellularLocation>
        <location evidence="1">Secreted</location>
    </subcellularLocation>
</comment>
<dbReference type="PROSITE" id="PS51257">
    <property type="entry name" value="PROKAR_LIPOPROTEIN"/>
    <property type="match status" value="1"/>
</dbReference>
<evidence type="ECO:0000256" key="1">
    <source>
        <dbReference type="ARBA" id="ARBA00004613"/>
    </source>
</evidence>
<evidence type="ECO:0000256" key="3">
    <source>
        <dbReference type="ARBA" id="ARBA00022729"/>
    </source>
</evidence>